<reference evidence="1 2" key="1">
    <citation type="submission" date="2023-03" db="EMBL/GenBank/DDBJ databases">
        <title>High recombination rates correlate with genetic variation in Cardiocondyla obscurior ants.</title>
        <authorList>
            <person name="Errbii M."/>
        </authorList>
    </citation>
    <scope>NUCLEOTIDE SEQUENCE [LARGE SCALE GENOMIC DNA]</scope>
    <source>
        <strain evidence="1">Alpha-2009</strain>
        <tissue evidence="1">Whole body</tissue>
    </source>
</reference>
<evidence type="ECO:0000313" key="1">
    <source>
        <dbReference type="EMBL" id="KAL0111817.1"/>
    </source>
</evidence>
<sequence>MSINHRKNFQKTILRSNGDNVISRSLRHLRCRDVPLASKRSAALSVRTLSEKRQAKPTKMPGPGCDKCKDKCQDCKCGDNCSCCDSGCKDQCACKSGGKCSCKPCSC</sequence>
<protein>
    <recommendedName>
        <fullName evidence="3">Metallothionein</fullName>
    </recommendedName>
</protein>
<evidence type="ECO:0000313" key="2">
    <source>
        <dbReference type="Proteomes" id="UP001430953"/>
    </source>
</evidence>
<proteinExistence type="predicted"/>
<keyword evidence="2" id="KW-1185">Reference proteome</keyword>
<evidence type="ECO:0008006" key="3">
    <source>
        <dbReference type="Google" id="ProtNLM"/>
    </source>
</evidence>
<organism evidence="1 2">
    <name type="scientific">Cardiocondyla obscurior</name>
    <dbReference type="NCBI Taxonomy" id="286306"/>
    <lineage>
        <taxon>Eukaryota</taxon>
        <taxon>Metazoa</taxon>
        <taxon>Ecdysozoa</taxon>
        <taxon>Arthropoda</taxon>
        <taxon>Hexapoda</taxon>
        <taxon>Insecta</taxon>
        <taxon>Pterygota</taxon>
        <taxon>Neoptera</taxon>
        <taxon>Endopterygota</taxon>
        <taxon>Hymenoptera</taxon>
        <taxon>Apocrita</taxon>
        <taxon>Aculeata</taxon>
        <taxon>Formicoidea</taxon>
        <taxon>Formicidae</taxon>
        <taxon>Myrmicinae</taxon>
        <taxon>Cardiocondyla</taxon>
    </lineage>
</organism>
<dbReference type="AlphaFoldDB" id="A0AAW2FCA6"/>
<name>A0AAW2FCA6_9HYME</name>
<dbReference type="Proteomes" id="UP001430953">
    <property type="component" value="Unassembled WGS sequence"/>
</dbReference>
<comment type="caution">
    <text evidence="1">The sequence shown here is derived from an EMBL/GenBank/DDBJ whole genome shotgun (WGS) entry which is preliminary data.</text>
</comment>
<dbReference type="EMBL" id="JADYXP020000013">
    <property type="protein sequence ID" value="KAL0111817.1"/>
    <property type="molecule type" value="Genomic_DNA"/>
</dbReference>
<accession>A0AAW2FCA6</accession>
<gene>
    <name evidence="1" type="ORF">PUN28_013184</name>
</gene>